<dbReference type="AlphaFoldDB" id="A0A4C1V1F2"/>
<organism evidence="1 2">
    <name type="scientific">Eumeta variegata</name>
    <name type="common">Bagworm moth</name>
    <name type="synonym">Eumeta japonica</name>
    <dbReference type="NCBI Taxonomy" id="151549"/>
    <lineage>
        <taxon>Eukaryota</taxon>
        <taxon>Metazoa</taxon>
        <taxon>Ecdysozoa</taxon>
        <taxon>Arthropoda</taxon>
        <taxon>Hexapoda</taxon>
        <taxon>Insecta</taxon>
        <taxon>Pterygota</taxon>
        <taxon>Neoptera</taxon>
        <taxon>Endopterygota</taxon>
        <taxon>Lepidoptera</taxon>
        <taxon>Glossata</taxon>
        <taxon>Ditrysia</taxon>
        <taxon>Tineoidea</taxon>
        <taxon>Psychidae</taxon>
        <taxon>Oiketicinae</taxon>
        <taxon>Eumeta</taxon>
    </lineage>
</organism>
<keyword evidence="2" id="KW-1185">Reference proteome</keyword>
<name>A0A4C1V1F2_EUMVA</name>
<protein>
    <submittedName>
        <fullName evidence="1">Uncharacterized protein</fullName>
    </submittedName>
</protein>
<evidence type="ECO:0000313" key="2">
    <source>
        <dbReference type="Proteomes" id="UP000299102"/>
    </source>
</evidence>
<dbReference type="EMBL" id="BGZK01000255">
    <property type="protein sequence ID" value="GBP32107.1"/>
    <property type="molecule type" value="Genomic_DNA"/>
</dbReference>
<dbReference type="Proteomes" id="UP000299102">
    <property type="component" value="Unassembled WGS sequence"/>
</dbReference>
<comment type="caution">
    <text evidence="1">The sequence shown here is derived from an EMBL/GenBank/DDBJ whole genome shotgun (WGS) entry which is preliminary data.</text>
</comment>
<accession>A0A4C1V1F2</accession>
<sequence>MILALPETAARGAGAGAPVCPPLHPGLILGHNIGKLLEKKNGRTLEVVLAENYNEELVQKVDSLLHDKLLTYIAI</sequence>
<evidence type="ECO:0000313" key="1">
    <source>
        <dbReference type="EMBL" id="GBP32107.1"/>
    </source>
</evidence>
<gene>
    <name evidence="1" type="ORF">EVAR_80873_1</name>
</gene>
<proteinExistence type="predicted"/>
<reference evidence="1 2" key="1">
    <citation type="journal article" date="2019" name="Commun. Biol.">
        <title>The bagworm genome reveals a unique fibroin gene that provides high tensile strength.</title>
        <authorList>
            <person name="Kono N."/>
            <person name="Nakamura H."/>
            <person name="Ohtoshi R."/>
            <person name="Tomita M."/>
            <person name="Numata K."/>
            <person name="Arakawa K."/>
        </authorList>
    </citation>
    <scope>NUCLEOTIDE SEQUENCE [LARGE SCALE GENOMIC DNA]</scope>
</reference>